<dbReference type="OrthoDB" id="14228at2"/>
<comment type="caution">
    <text evidence="1">The sequence shown here is derived from an EMBL/GenBank/DDBJ whole genome shotgun (WGS) entry which is preliminary data.</text>
</comment>
<dbReference type="Proteomes" id="UP000280881">
    <property type="component" value="Unassembled WGS sequence"/>
</dbReference>
<evidence type="ECO:0000313" key="1">
    <source>
        <dbReference type="EMBL" id="RKQ63698.1"/>
    </source>
</evidence>
<name>A0A420W8U9_9BACT</name>
<evidence type="ECO:0000313" key="2">
    <source>
        <dbReference type="Proteomes" id="UP000280881"/>
    </source>
</evidence>
<proteinExistence type="predicted"/>
<dbReference type="Pfam" id="PF23476">
    <property type="entry name" value="DUF7132"/>
    <property type="match status" value="1"/>
</dbReference>
<reference evidence="1 2" key="1">
    <citation type="submission" date="2018-10" db="EMBL/GenBank/DDBJ databases">
        <title>Genomic Encyclopedia of Type Strains, Phase IV (KMG-IV): sequencing the most valuable type-strain genomes for metagenomic binning, comparative biology and taxonomic classification.</title>
        <authorList>
            <person name="Goeker M."/>
        </authorList>
    </citation>
    <scope>NUCLEOTIDE SEQUENCE [LARGE SCALE GENOMIC DNA]</scope>
    <source>
        <strain evidence="1 2">DSM 15521</strain>
    </source>
</reference>
<sequence length="109" mass="13232">MRVKESRELRLQKVVTKTGVELWRIVVAPNHFFLEQNPTKPSKYGTAYREIKKIYPDFYMFWEIKNDEYTGRLLTGTFLEKEDIDKFIDSILKEEDYKKYEDIKDEIIK</sequence>
<dbReference type="InterPro" id="IPR055556">
    <property type="entry name" value="DUF7132"/>
</dbReference>
<keyword evidence="2" id="KW-1185">Reference proteome</keyword>
<dbReference type="AlphaFoldDB" id="A0A420W8U9"/>
<organism evidence="1 2">
    <name type="scientific">Thermovibrio guaymasensis</name>
    <dbReference type="NCBI Taxonomy" id="240167"/>
    <lineage>
        <taxon>Bacteria</taxon>
        <taxon>Pseudomonadati</taxon>
        <taxon>Aquificota</taxon>
        <taxon>Aquificia</taxon>
        <taxon>Desulfurobacteriales</taxon>
        <taxon>Desulfurobacteriaceae</taxon>
        <taxon>Thermovibrio</taxon>
    </lineage>
</organism>
<protein>
    <submittedName>
        <fullName evidence="1">Uncharacterized protein</fullName>
    </submittedName>
</protein>
<dbReference type="EMBL" id="RBIE01000001">
    <property type="protein sequence ID" value="RKQ63698.1"/>
    <property type="molecule type" value="Genomic_DNA"/>
</dbReference>
<dbReference type="RefSeq" id="WP_121169936.1">
    <property type="nucleotide sequence ID" value="NZ_RBIE01000001.1"/>
</dbReference>
<gene>
    <name evidence="1" type="ORF">C7457_0578</name>
</gene>
<accession>A0A420W8U9</accession>